<proteinExistence type="predicted"/>
<dbReference type="AlphaFoldDB" id="A0A2J6PEN1"/>
<dbReference type="InterPro" id="IPR050987">
    <property type="entry name" value="AtrR-like"/>
</dbReference>
<organism evidence="3 4">
    <name type="scientific">Hyaloscypha hepaticicola</name>
    <dbReference type="NCBI Taxonomy" id="2082293"/>
    <lineage>
        <taxon>Eukaryota</taxon>
        <taxon>Fungi</taxon>
        <taxon>Dikarya</taxon>
        <taxon>Ascomycota</taxon>
        <taxon>Pezizomycotina</taxon>
        <taxon>Leotiomycetes</taxon>
        <taxon>Helotiales</taxon>
        <taxon>Hyaloscyphaceae</taxon>
        <taxon>Hyaloscypha</taxon>
    </lineage>
</organism>
<evidence type="ECO:0000259" key="2">
    <source>
        <dbReference type="SMART" id="SM00906"/>
    </source>
</evidence>
<dbReference type="PANTHER" id="PTHR46910">
    <property type="entry name" value="TRANSCRIPTION FACTOR PDR1"/>
    <property type="match status" value="1"/>
</dbReference>
<name>A0A2J6PEN1_9HELO</name>
<dbReference type="GO" id="GO:0003700">
    <property type="term" value="F:DNA-binding transcription factor activity"/>
    <property type="evidence" value="ECO:0007669"/>
    <property type="project" value="InterPro"/>
</dbReference>
<protein>
    <recommendedName>
        <fullName evidence="2">Xylanolytic transcriptional activator regulatory domain-containing protein</fullName>
    </recommendedName>
</protein>
<dbReference type="Proteomes" id="UP000235672">
    <property type="component" value="Unassembled WGS sequence"/>
</dbReference>
<accession>A0A2J6PEN1</accession>
<feature type="non-terminal residue" evidence="3">
    <location>
        <position position="320"/>
    </location>
</feature>
<gene>
    <name evidence="3" type="ORF">NA56DRAFT_550373</name>
</gene>
<dbReference type="OrthoDB" id="39175at2759"/>
<dbReference type="GO" id="GO:0008270">
    <property type="term" value="F:zinc ion binding"/>
    <property type="evidence" value="ECO:0007669"/>
    <property type="project" value="InterPro"/>
</dbReference>
<sequence length="320" mass="37205">FELLESFREDVEILYEFIDLQEMRRLLDRLYDCNEQQERNMNDTKTNIWDDLKDGRNVSFLKLLIACALTSKRNLANDPSRGFVMGVEEENSKRLRCVEIDVKDIAIAAMLSVYQYHCDNVKLAWRLIGTAARLSLELELHKLYDPAMDNAGPRHPIWVQQMFWCIYILDRRYSFMANLPFSIHDRDLNFTLLQQCKSSPYLVLMVTFGRLGGKIIPAVPKFGCIQDELNDNTRATLGHEIDLWAEAASTDTSPGQTFESTVSNMRWKCLDHIRVFFRIRGNQLRLSLYKPTLYSPSKISKHPYFASLAVQYAIDNIRTL</sequence>
<reference evidence="3 4" key="1">
    <citation type="submission" date="2016-05" db="EMBL/GenBank/DDBJ databases">
        <title>A degradative enzymes factory behind the ericoid mycorrhizal symbiosis.</title>
        <authorList>
            <consortium name="DOE Joint Genome Institute"/>
            <person name="Martino E."/>
            <person name="Morin E."/>
            <person name="Grelet G."/>
            <person name="Kuo A."/>
            <person name="Kohler A."/>
            <person name="Daghino S."/>
            <person name="Barry K."/>
            <person name="Choi C."/>
            <person name="Cichocki N."/>
            <person name="Clum A."/>
            <person name="Copeland A."/>
            <person name="Hainaut M."/>
            <person name="Haridas S."/>
            <person name="Labutti K."/>
            <person name="Lindquist E."/>
            <person name="Lipzen A."/>
            <person name="Khouja H.-R."/>
            <person name="Murat C."/>
            <person name="Ohm R."/>
            <person name="Olson A."/>
            <person name="Spatafora J."/>
            <person name="Veneault-Fourrey C."/>
            <person name="Henrissat B."/>
            <person name="Grigoriev I."/>
            <person name="Martin F."/>
            <person name="Perotto S."/>
        </authorList>
    </citation>
    <scope>NUCLEOTIDE SEQUENCE [LARGE SCALE GENOMIC DNA]</scope>
    <source>
        <strain evidence="3 4">UAMH 7357</strain>
    </source>
</reference>
<keyword evidence="1" id="KW-0539">Nucleus</keyword>
<evidence type="ECO:0000256" key="1">
    <source>
        <dbReference type="ARBA" id="ARBA00023242"/>
    </source>
</evidence>
<dbReference type="GO" id="GO:0006351">
    <property type="term" value="P:DNA-templated transcription"/>
    <property type="evidence" value="ECO:0007669"/>
    <property type="project" value="InterPro"/>
</dbReference>
<dbReference type="CDD" id="cd12148">
    <property type="entry name" value="fungal_TF_MHR"/>
    <property type="match status" value="1"/>
</dbReference>
<keyword evidence="4" id="KW-1185">Reference proteome</keyword>
<dbReference type="InterPro" id="IPR007219">
    <property type="entry name" value="XnlR_reg_dom"/>
</dbReference>
<dbReference type="PANTHER" id="PTHR46910:SF13">
    <property type="entry name" value="SPECIFIC TRANSCRIPTION FACTOR, PUTATIVE (AFU_ORTHOLOGUE AFUA_4G06190)-RELATED"/>
    <property type="match status" value="1"/>
</dbReference>
<dbReference type="EMBL" id="KZ613549">
    <property type="protein sequence ID" value="PMD12488.1"/>
    <property type="molecule type" value="Genomic_DNA"/>
</dbReference>
<feature type="domain" description="Xylanolytic transcriptional activator regulatory" evidence="2">
    <location>
        <begin position="124"/>
        <end position="199"/>
    </location>
</feature>
<feature type="non-terminal residue" evidence="3">
    <location>
        <position position="1"/>
    </location>
</feature>
<dbReference type="SMART" id="SM00906">
    <property type="entry name" value="Fungal_trans"/>
    <property type="match status" value="1"/>
</dbReference>
<evidence type="ECO:0000313" key="4">
    <source>
        <dbReference type="Proteomes" id="UP000235672"/>
    </source>
</evidence>
<dbReference type="Pfam" id="PF04082">
    <property type="entry name" value="Fungal_trans"/>
    <property type="match status" value="1"/>
</dbReference>
<dbReference type="GO" id="GO:0003677">
    <property type="term" value="F:DNA binding"/>
    <property type="evidence" value="ECO:0007669"/>
    <property type="project" value="InterPro"/>
</dbReference>
<evidence type="ECO:0000313" key="3">
    <source>
        <dbReference type="EMBL" id="PMD12488.1"/>
    </source>
</evidence>